<evidence type="ECO:0008006" key="5">
    <source>
        <dbReference type="Google" id="ProtNLM"/>
    </source>
</evidence>
<feature type="repeat" description="PPR" evidence="2">
    <location>
        <begin position="315"/>
        <end position="349"/>
    </location>
</feature>
<feature type="repeat" description="PPR" evidence="2">
    <location>
        <begin position="455"/>
        <end position="489"/>
    </location>
</feature>
<dbReference type="OrthoDB" id="185373at2759"/>
<feature type="repeat" description="PPR" evidence="2">
    <location>
        <begin position="491"/>
        <end position="526"/>
    </location>
</feature>
<dbReference type="Pfam" id="PF01535">
    <property type="entry name" value="PPR"/>
    <property type="match status" value="5"/>
</dbReference>
<dbReference type="Proteomes" id="UP000734854">
    <property type="component" value="Unassembled WGS sequence"/>
</dbReference>
<organism evidence="3 4">
    <name type="scientific">Zingiber officinale</name>
    <name type="common">Ginger</name>
    <name type="synonym">Amomum zingiber</name>
    <dbReference type="NCBI Taxonomy" id="94328"/>
    <lineage>
        <taxon>Eukaryota</taxon>
        <taxon>Viridiplantae</taxon>
        <taxon>Streptophyta</taxon>
        <taxon>Embryophyta</taxon>
        <taxon>Tracheophyta</taxon>
        <taxon>Spermatophyta</taxon>
        <taxon>Magnoliopsida</taxon>
        <taxon>Liliopsida</taxon>
        <taxon>Zingiberales</taxon>
        <taxon>Zingiberaceae</taxon>
        <taxon>Zingiber</taxon>
    </lineage>
</organism>
<dbReference type="GO" id="GO:0003729">
    <property type="term" value="F:mRNA binding"/>
    <property type="evidence" value="ECO:0007669"/>
    <property type="project" value="TreeGrafter"/>
</dbReference>
<protein>
    <recommendedName>
        <fullName evidence="5">Pentatricopeptide repeat-containing protein</fullName>
    </recommendedName>
</protein>
<dbReference type="NCBIfam" id="TIGR00756">
    <property type="entry name" value="PPR"/>
    <property type="match status" value="7"/>
</dbReference>
<dbReference type="PROSITE" id="PS51375">
    <property type="entry name" value="PPR"/>
    <property type="match status" value="11"/>
</dbReference>
<dbReference type="Pfam" id="PF13812">
    <property type="entry name" value="PPR_3"/>
    <property type="match status" value="1"/>
</dbReference>
<evidence type="ECO:0000313" key="4">
    <source>
        <dbReference type="Proteomes" id="UP000734854"/>
    </source>
</evidence>
<sequence>MPPCVRFPVASPAGGAQSQAFRSLPSPLRFLTTQIHLQPRSDQNPVNEDEADVVFEGESIANRSYWRKKIHSLCAVHGDVDEALRLLDRLRLRGYRPDFLNLASIIHSLCAAGRFEEAHRRLLLSTASGWLPDERTANVLIARLLDAATPHLTLQAVACLTDAKPAFVPSLTNYNRLIDQLSSHSQPAEAHGILIDMRSRGRLPNTVSYTALIHGFARIGELDRARQLFDEMNEAAVPPNSLTYSVLIKAVLRKRRFEEGRDLMVELWKKMEEESDPSANSAAFANLIDCLCREGLFNEVFSIAEDMPQGKTVSELFAYGQMMDSLCRAGKYHGASRIVYIMRKRGFLPSMASYNCIVHGLSKGRGCMRAYQLFKEGIELGYSPTESTYKVLVEGLCQEKDVHKAQDVAEFMLQREAVDKTRIYNILLSALRLLEHPSEQLNVLVSMLQKQCRPDVVTLNIVIHGFCKIGKVHEAKKILDDMLNGKFTEPDVVTFTTIIHGFMDVGQPVEALNVLNKIMPICCCAPNIVTYNAILHGLTRLQKVDEAMKIFHDMLGNDITADSTTYTILVEGLCNTGRLEEVKKFWDDIIWPSQIHDDYVYGAILKGLCSSGKFEQSCDFLYELVDCGLIPGIVSYNIVIDYACKMGLKKEAYQIVKEMKRNGTKPDAVTWRILDKLHDKNGKECCISNLESEFNTVAEEVEIPVKLQHDVKSIIQEAESYNNTGNHDNQLEGLVDTSFYKLLEEDTCGNQRDIKHTDLIGDGEAENFRHSEQKEPLSKIARRIFGLL</sequence>
<dbReference type="Pfam" id="PF13041">
    <property type="entry name" value="PPR_2"/>
    <property type="match status" value="4"/>
</dbReference>
<comment type="similarity">
    <text evidence="1">Belongs to the PPR family. P subfamily.</text>
</comment>
<evidence type="ECO:0000256" key="2">
    <source>
        <dbReference type="PROSITE-ProRule" id="PRU00708"/>
    </source>
</evidence>
<feature type="repeat" description="PPR" evidence="2">
    <location>
        <begin position="62"/>
        <end position="97"/>
    </location>
</feature>
<dbReference type="EMBL" id="JACMSC010000004">
    <property type="protein sequence ID" value="KAG6524981.1"/>
    <property type="molecule type" value="Genomic_DNA"/>
</dbReference>
<feature type="repeat" description="PPR" evidence="2">
    <location>
        <begin position="170"/>
        <end position="204"/>
    </location>
</feature>
<feature type="repeat" description="PPR" evidence="2">
    <location>
        <begin position="350"/>
        <end position="384"/>
    </location>
</feature>
<feature type="repeat" description="PPR" evidence="2">
    <location>
        <begin position="527"/>
        <end position="561"/>
    </location>
</feature>
<evidence type="ECO:0000313" key="3">
    <source>
        <dbReference type="EMBL" id="KAG6524981.1"/>
    </source>
</evidence>
<proteinExistence type="inferred from homology"/>
<dbReference type="AlphaFoldDB" id="A0A8J5HHX8"/>
<comment type="caution">
    <text evidence="3">The sequence shown here is derived from an EMBL/GenBank/DDBJ whole genome shotgun (WGS) entry which is preliminary data.</text>
</comment>
<name>A0A8J5HHX8_ZINOF</name>
<feature type="repeat" description="PPR" evidence="2">
    <location>
        <begin position="562"/>
        <end position="592"/>
    </location>
</feature>
<reference evidence="3 4" key="1">
    <citation type="submission" date="2020-08" db="EMBL/GenBank/DDBJ databases">
        <title>Plant Genome Project.</title>
        <authorList>
            <person name="Zhang R.-G."/>
        </authorList>
    </citation>
    <scope>NUCLEOTIDE SEQUENCE [LARGE SCALE GENOMIC DNA]</scope>
    <source>
        <tissue evidence="3">Rhizome</tissue>
    </source>
</reference>
<accession>A0A8J5HHX8</accession>
<feature type="repeat" description="PPR" evidence="2">
    <location>
        <begin position="205"/>
        <end position="239"/>
    </location>
</feature>
<dbReference type="PANTHER" id="PTHR47938">
    <property type="entry name" value="RESPIRATORY COMPLEX I CHAPERONE (CIA84), PUTATIVE (AFU_ORTHOLOGUE AFUA_2G06020)-RELATED"/>
    <property type="match status" value="1"/>
</dbReference>
<keyword evidence="4" id="KW-1185">Reference proteome</keyword>
<feature type="repeat" description="PPR" evidence="2">
    <location>
        <begin position="597"/>
        <end position="631"/>
    </location>
</feature>
<gene>
    <name evidence="3" type="ORF">ZIOFF_014926</name>
</gene>
<dbReference type="InterPro" id="IPR002885">
    <property type="entry name" value="PPR_rpt"/>
</dbReference>
<feature type="repeat" description="PPR" evidence="2">
    <location>
        <begin position="632"/>
        <end position="666"/>
    </location>
</feature>
<evidence type="ECO:0000256" key="1">
    <source>
        <dbReference type="ARBA" id="ARBA00007626"/>
    </source>
</evidence>
<dbReference type="PANTHER" id="PTHR47938:SF46">
    <property type="entry name" value="PENTACOTRIPEPTIDE-REPEAT REGION OF PRORP DOMAIN-CONTAINING PROTEIN"/>
    <property type="match status" value="1"/>
</dbReference>